<dbReference type="GO" id="GO:0005829">
    <property type="term" value="C:cytosol"/>
    <property type="evidence" value="ECO:0007669"/>
    <property type="project" value="TreeGrafter"/>
</dbReference>
<dbReference type="Gene3D" id="3.30.360.10">
    <property type="entry name" value="Dihydrodipicolinate Reductase, domain 2"/>
    <property type="match status" value="1"/>
</dbReference>
<dbReference type="Pfam" id="PF02781">
    <property type="entry name" value="G6PD_C"/>
    <property type="match status" value="1"/>
</dbReference>
<dbReference type="GO" id="GO:0004345">
    <property type="term" value="F:glucose-6-phosphate dehydrogenase activity"/>
    <property type="evidence" value="ECO:0007669"/>
    <property type="project" value="UniProtKB-EC"/>
</dbReference>
<dbReference type="PANTHER" id="PTHR23429:SF0">
    <property type="entry name" value="GLUCOSE-6-PHOSPHATE 1-DEHYDROGENASE"/>
    <property type="match status" value="1"/>
</dbReference>
<evidence type="ECO:0000313" key="9">
    <source>
        <dbReference type="Proteomes" id="UP000289738"/>
    </source>
</evidence>
<dbReference type="Proteomes" id="UP000289738">
    <property type="component" value="Chromosome B10"/>
</dbReference>
<protein>
    <recommendedName>
        <fullName evidence="2">glucose-6-phosphate dehydrogenase (NADP(+))</fullName>
        <ecNumber evidence="2">1.1.1.49</ecNumber>
    </recommendedName>
</protein>
<dbReference type="PANTHER" id="PTHR23429">
    <property type="entry name" value="GLUCOSE-6-PHOSPHATE 1-DEHYDROGENASE G6PD"/>
    <property type="match status" value="1"/>
</dbReference>
<keyword evidence="4" id="KW-0560">Oxidoreductase</keyword>
<proteinExistence type="predicted"/>
<evidence type="ECO:0000256" key="6">
    <source>
        <dbReference type="SAM" id="MobiDB-lite"/>
    </source>
</evidence>
<dbReference type="AlphaFoldDB" id="A0A444X1B4"/>
<dbReference type="PRINTS" id="PR00079">
    <property type="entry name" value="G6PDHDRGNASE"/>
</dbReference>
<keyword evidence="5" id="KW-0119">Carbohydrate metabolism</keyword>
<dbReference type="EMBL" id="SDMP01000020">
    <property type="protein sequence ID" value="RYQ83506.1"/>
    <property type="molecule type" value="Genomic_DNA"/>
</dbReference>
<dbReference type="GO" id="GO:0050661">
    <property type="term" value="F:NADP binding"/>
    <property type="evidence" value="ECO:0007669"/>
    <property type="project" value="InterPro"/>
</dbReference>
<feature type="domain" description="Glucose-6-phosphate dehydrogenase C-terminal" evidence="7">
    <location>
        <begin position="157"/>
        <end position="259"/>
    </location>
</feature>
<evidence type="ECO:0000256" key="5">
    <source>
        <dbReference type="ARBA" id="ARBA00023277"/>
    </source>
</evidence>
<evidence type="ECO:0000256" key="4">
    <source>
        <dbReference type="ARBA" id="ARBA00023002"/>
    </source>
</evidence>
<dbReference type="SUPFAM" id="SSF55347">
    <property type="entry name" value="Glyceraldehyde-3-phosphate dehydrogenase-like, C-terminal domain"/>
    <property type="match status" value="1"/>
</dbReference>
<evidence type="ECO:0000256" key="2">
    <source>
        <dbReference type="ARBA" id="ARBA00013019"/>
    </source>
</evidence>
<evidence type="ECO:0000256" key="3">
    <source>
        <dbReference type="ARBA" id="ARBA00022857"/>
    </source>
</evidence>
<dbReference type="GO" id="GO:0009051">
    <property type="term" value="P:pentose-phosphate shunt, oxidative branch"/>
    <property type="evidence" value="ECO:0007669"/>
    <property type="project" value="TreeGrafter"/>
</dbReference>
<dbReference type="EC" id="1.1.1.49" evidence="2"/>
<dbReference type="InterPro" id="IPR001282">
    <property type="entry name" value="G6P_DH"/>
</dbReference>
<name>A0A444X1B4_ARAHY</name>
<dbReference type="STRING" id="3818.A0A444X1B4"/>
<dbReference type="InterPro" id="IPR022675">
    <property type="entry name" value="G6P_DH_C"/>
</dbReference>
<accession>A0A444X1B4</accession>
<evidence type="ECO:0000256" key="1">
    <source>
        <dbReference type="ARBA" id="ARBA00004921"/>
    </source>
</evidence>
<feature type="region of interest" description="Disordered" evidence="6">
    <location>
        <begin position="22"/>
        <end position="56"/>
    </location>
</feature>
<evidence type="ECO:0000259" key="7">
    <source>
        <dbReference type="Pfam" id="PF02781"/>
    </source>
</evidence>
<organism evidence="8 9">
    <name type="scientific">Arachis hypogaea</name>
    <name type="common">Peanut</name>
    <dbReference type="NCBI Taxonomy" id="3818"/>
    <lineage>
        <taxon>Eukaryota</taxon>
        <taxon>Viridiplantae</taxon>
        <taxon>Streptophyta</taxon>
        <taxon>Embryophyta</taxon>
        <taxon>Tracheophyta</taxon>
        <taxon>Spermatophyta</taxon>
        <taxon>Magnoliopsida</taxon>
        <taxon>eudicotyledons</taxon>
        <taxon>Gunneridae</taxon>
        <taxon>Pentapetalae</taxon>
        <taxon>rosids</taxon>
        <taxon>fabids</taxon>
        <taxon>Fabales</taxon>
        <taxon>Fabaceae</taxon>
        <taxon>Papilionoideae</taxon>
        <taxon>50 kb inversion clade</taxon>
        <taxon>dalbergioids sensu lato</taxon>
        <taxon>Dalbergieae</taxon>
        <taxon>Pterocarpus clade</taxon>
        <taxon>Arachis</taxon>
    </lineage>
</organism>
<gene>
    <name evidence="8" type="ORF">Ahy_B10g102204</name>
</gene>
<comment type="pathway">
    <text evidence="1">Carbohydrate degradation.</text>
</comment>
<evidence type="ECO:0000313" key="8">
    <source>
        <dbReference type="EMBL" id="RYQ83506.1"/>
    </source>
</evidence>
<comment type="caution">
    <text evidence="8">The sequence shown here is derived from an EMBL/GenBank/DDBJ whole genome shotgun (WGS) entry which is preliminary data.</text>
</comment>
<keyword evidence="3" id="KW-0521">NADP</keyword>
<sequence length="279" mass="32854">MDAEEGKKKERRKICVYKFGRRRRRKRRRREEEEPARIWKKKKKKYEEEKEEKEKEKETEKECFCKHNKHDSCRYLVPAKDSFLNLIKYISGSYDSEKEHEYSKDSGEGSFRRLFYLELPPSIIFKEDFRTKVHGGYFDQYGGSPLGCYGKACFSQFEHIRDERVKKLSCYAAISFDFSDMRPSISAENPCSPFKSGYRDDPTVPDDSNTPTFAAVILRIHNERWEGVPFILKAGKALNSRKTELRVQFKDVPGDIFKDIPHEIYLNFPGTTKSSLPNH</sequence>
<feature type="compositionally biased region" description="Basic and acidic residues" evidence="6">
    <location>
        <begin position="45"/>
        <end position="56"/>
    </location>
</feature>
<reference evidence="8 9" key="1">
    <citation type="submission" date="2019-01" db="EMBL/GenBank/DDBJ databases">
        <title>Sequencing of cultivated peanut Arachis hypogaea provides insights into genome evolution and oil improvement.</title>
        <authorList>
            <person name="Chen X."/>
        </authorList>
    </citation>
    <scope>NUCLEOTIDE SEQUENCE [LARGE SCALE GENOMIC DNA]</scope>
    <source>
        <strain evidence="9">cv. Fuhuasheng</strain>
        <tissue evidence="8">Leaves</tissue>
    </source>
</reference>
<dbReference type="GO" id="GO:0006006">
    <property type="term" value="P:glucose metabolic process"/>
    <property type="evidence" value="ECO:0007669"/>
    <property type="project" value="InterPro"/>
</dbReference>
<keyword evidence="9" id="KW-1185">Reference proteome</keyword>